<dbReference type="GO" id="GO:0005737">
    <property type="term" value="C:cytoplasm"/>
    <property type="evidence" value="ECO:0007669"/>
    <property type="project" value="TreeGrafter"/>
</dbReference>
<name>A0A915EDZ9_9BILA</name>
<dbReference type="AlphaFoldDB" id="A0A915EDZ9"/>
<keyword evidence="3" id="KW-1185">Reference proteome</keyword>
<feature type="region of interest" description="Disordered" evidence="1">
    <location>
        <begin position="1"/>
        <end position="43"/>
    </location>
</feature>
<organism evidence="3 4">
    <name type="scientific">Ditylenchus dipsaci</name>
    <dbReference type="NCBI Taxonomy" id="166011"/>
    <lineage>
        <taxon>Eukaryota</taxon>
        <taxon>Metazoa</taxon>
        <taxon>Ecdysozoa</taxon>
        <taxon>Nematoda</taxon>
        <taxon>Chromadorea</taxon>
        <taxon>Rhabditida</taxon>
        <taxon>Tylenchina</taxon>
        <taxon>Tylenchomorpha</taxon>
        <taxon>Sphaerularioidea</taxon>
        <taxon>Anguinidae</taxon>
        <taxon>Anguininae</taxon>
        <taxon>Ditylenchus</taxon>
    </lineage>
</organism>
<feature type="region of interest" description="Disordered" evidence="1">
    <location>
        <begin position="64"/>
        <end position="85"/>
    </location>
</feature>
<dbReference type="InterPro" id="IPR018816">
    <property type="entry name" value="Cactin_central"/>
</dbReference>
<sequence length="312" mass="36966">MGKRSRSRSRSKHESKRHHKISKKHKKRASSSSSDEVVALSSSSFDQRLEQIRINKQKLIEAEKRKMKERETPEEKRARRIAKKLQKDEKRKALIQNVLPETIPYTDTNNPFNDNNLTDVFVWNKKLQTEGKSNLSKKQIEKMSRDRIVRNVAEMEELKRNRDARQSMKEDMEMINREQEMKQHSDWRKTEDHFHLNQAKVRSKLRIREGRAKPVDLLARYIAYTGEDDEDLDDLVADIKVYKVLDGRKNDNFWNDITAIAQSELKKIERRKSENVHSTIQDDVQKVFKVCSLICTVIVESETIFDWSRKKC</sequence>
<dbReference type="Proteomes" id="UP000887574">
    <property type="component" value="Unplaced"/>
</dbReference>
<evidence type="ECO:0000313" key="3">
    <source>
        <dbReference type="Proteomes" id="UP000887574"/>
    </source>
</evidence>
<dbReference type="GO" id="GO:0005681">
    <property type="term" value="C:spliceosomal complex"/>
    <property type="evidence" value="ECO:0007669"/>
    <property type="project" value="TreeGrafter"/>
</dbReference>
<proteinExistence type="predicted"/>
<feature type="compositionally biased region" description="Low complexity" evidence="1">
    <location>
        <begin position="30"/>
        <end position="43"/>
    </location>
</feature>
<accession>A0A915EDZ9</accession>
<evidence type="ECO:0000313" key="4">
    <source>
        <dbReference type="WBParaSite" id="jg4306"/>
    </source>
</evidence>
<dbReference type="Pfam" id="PF10312">
    <property type="entry name" value="Cactin_mid"/>
    <property type="match status" value="1"/>
</dbReference>
<dbReference type="PANTHER" id="PTHR21737">
    <property type="entry name" value="POLYGLUTAMINE BINDING PROTEIN 1/MARVEL MEMBRANE-ASSOCIATING DOMAIN CONTAINING 3"/>
    <property type="match status" value="1"/>
</dbReference>
<feature type="domain" description="Splicing factor cactin central" evidence="2">
    <location>
        <begin position="177"/>
        <end position="289"/>
    </location>
</feature>
<reference evidence="4" key="1">
    <citation type="submission" date="2022-11" db="UniProtKB">
        <authorList>
            <consortium name="WormBaseParasite"/>
        </authorList>
    </citation>
    <scope>IDENTIFICATION</scope>
</reference>
<dbReference type="PANTHER" id="PTHR21737:SF4">
    <property type="entry name" value="SPLICING FACTOR CACTIN"/>
    <property type="match status" value="1"/>
</dbReference>
<dbReference type="WBParaSite" id="jg4306">
    <property type="protein sequence ID" value="jg4306"/>
    <property type="gene ID" value="jg4306"/>
</dbReference>
<protein>
    <submittedName>
        <fullName evidence="4">Splicing factor cactin central domain-containing protein</fullName>
    </submittedName>
</protein>
<feature type="compositionally biased region" description="Basic and acidic residues" evidence="1">
    <location>
        <begin position="64"/>
        <end position="77"/>
    </location>
</feature>
<evidence type="ECO:0000256" key="1">
    <source>
        <dbReference type="SAM" id="MobiDB-lite"/>
    </source>
</evidence>
<feature type="compositionally biased region" description="Basic residues" evidence="1">
    <location>
        <begin position="1"/>
        <end position="29"/>
    </location>
</feature>
<evidence type="ECO:0000259" key="2">
    <source>
        <dbReference type="Pfam" id="PF10312"/>
    </source>
</evidence>
<dbReference type="GO" id="GO:0045292">
    <property type="term" value="P:mRNA cis splicing, via spliceosome"/>
    <property type="evidence" value="ECO:0007669"/>
    <property type="project" value="TreeGrafter"/>
</dbReference>